<dbReference type="NCBIfam" id="NF008453">
    <property type="entry name" value="PRK11308.1"/>
    <property type="match status" value="2"/>
</dbReference>
<gene>
    <name evidence="6" type="ORF">DFR31_2689</name>
</gene>
<keyword evidence="3" id="KW-0547">Nucleotide-binding</keyword>
<dbReference type="FunFam" id="3.40.50.300:FF:000016">
    <property type="entry name" value="Oligopeptide ABC transporter ATP-binding component"/>
    <property type="match status" value="2"/>
</dbReference>
<evidence type="ECO:0000256" key="2">
    <source>
        <dbReference type="ARBA" id="ARBA00022448"/>
    </source>
</evidence>
<dbReference type="GO" id="GO:0055085">
    <property type="term" value="P:transmembrane transport"/>
    <property type="evidence" value="ECO:0007669"/>
    <property type="project" value="UniProtKB-ARBA"/>
</dbReference>
<feature type="domain" description="ABC transporter" evidence="5">
    <location>
        <begin position="5"/>
        <end position="256"/>
    </location>
</feature>
<reference evidence="6 7" key="1">
    <citation type="submission" date="2018-10" db="EMBL/GenBank/DDBJ databases">
        <title>Genomic Encyclopedia of Type Strains, Phase IV (KMG-IV): sequencing the most valuable type-strain genomes for metagenomic binning, comparative biology and taxonomic classification.</title>
        <authorList>
            <person name="Goeker M."/>
        </authorList>
    </citation>
    <scope>NUCLEOTIDE SEQUENCE [LARGE SCALE GENOMIC DNA]</scope>
    <source>
        <strain evidence="6 7">DSM 12769</strain>
    </source>
</reference>
<dbReference type="InterPro" id="IPR003439">
    <property type="entry name" value="ABC_transporter-like_ATP-bd"/>
</dbReference>
<evidence type="ECO:0000313" key="7">
    <source>
        <dbReference type="Proteomes" id="UP000275461"/>
    </source>
</evidence>
<dbReference type="Pfam" id="PF00005">
    <property type="entry name" value="ABC_tran"/>
    <property type="match status" value="2"/>
</dbReference>
<sequence>MSALLEVTDLQVSFRAEGREVPAVRGVSWRVDAGETLALVGESGSGKSVSALSVLGLLPYPRAWHPGGSIRFEGEEILGAPDGVLRHLRGGPIGVIFQEPLTSLNPLHRVDRQIGETLRIHQGLTGARARQRILELLDLVQLPDPTRRLRSFPHELSGGQRQRVMIAMALANNPKLLIADEPTTALDVTVQAEILQLIRDLQRRLNMAVLLISHDLNVVRHMADRIAVMRHGELLEAAPTEALFTRPGHPYTRELIDAEPSGRPSPVPAADGSVLQAEAVKVHFPIRGGFLRRVRGYVRAVDGVDLDLAPGQTIGVVGESGSGKTTLAQAVLRLLAAQGRVVFDGREITELKPRALRPLRKGMQMVFQDPYGSLSPRLSVEQIVAEGLEIHAPDMDETARHAEIARALEEVGLPVEVMSRYPHELSGGQRQRVALARALVLKPKLIVLDEPTSALDRSVQARMVALLRDLQTRHQLAYLFISHDLKVVRALSHHIIVMKDGQVVEQGSADRVFEQPAQPYTQRLLAAALSPDRGRDAF</sequence>
<dbReference type="CDD" id="cd03257">
    <property type="entry name" value="ABC_NikE_OppD_transporters"/>
    <property type="match status" value="2"/>
</dbReference>
<evidence type="ECO:0000256" key="3">
    <source>
        <dbReference type="ARBA" id="ARBA00022741"/>
    </source>
</evidence>
<dbReference type="InterPro" id="IPR013563">
    <property type="entry name" value="Oligopep_ABC_C"/>
</dbReference>
<dbReference type="InterPro" id="IPR003593">
    <property type="entry name" value="AAA+_ATPase"/>
</dbReference>
<feature type="domain" description="ABC transporter" evidence="5">
    <location>
        <begin position="286"/>
        <end position="525"/>
    </location>
</feature>
<dbReference type="EMBL" id="RCDA01000007">
    <property type="protein sequence ID" value="RLK46400.1"/>
    <property type="molecule type" value="Genomic_DNA"/>
</dbReference>
<evidence type="ECO:0000313" key="6">
    <source>
        <dbReference type="EMBL" id="RLK46400.1"/>
    </source>
</evidence>
<dbReference type="GO" id="GO:0015833">
    <property type="term" value="P:peptide transport"/>
    <property type="evidence" value="ECO:0007669"/>
    <property type="project" value="InterPro"/>
</dbReference>
<dbReference type="SMART" id="SM00382">
    <property type="entry name" value="AAA"/>
    <property type="match status" value="2"/>
</dbReference>
<dbReference type="PANTHER" id="PTHR43776">
    <property type="entry name" value="TRANSPORT ATP-BINDING PROTEIN"/>
    <property type="match status" value="1"/>
</dbReference>
<dbReference type="AlphaFoldDB" id="A0A498BZR3"/>
<dbReference type="GO" id="GO:0005524">
    <property type="term" value="F:ATP binding"/>
    <property type="evidence" value="ECO:0007669"/>
    <property type="project" value="UniProtKB-KW"/>
</dbReference>
<dbReference type="InterPro" id="IPR017871">
    <property type="entry name" value="ABC_transporter-like_CS"/>
</dbReference>
<dbReference type="Gene3D" id="3.40.50.300">
    <property type="entry name" value="P-loop containing nucleotide triphosphate hydrolases"/>
    <property type="match status" value="2"/>
</dbReference>
<evidence type="ECO:0000256" key="4">
    <source>
        <dbReference type="ARBA" id="ARBA00022840"/>
    </source>
</evidence>
<protein>
    <submittedName>
        <fullName evidence="6">Microcin C transport system ATP-binding protein</fullName>
    </submittedName>
</protein>
<comment type="caution">
    <text evidence="6">The sequence shown here is derived from an EMBL/GenBank/DDBJ whole genome shotgun (WGS) entry which is preliminary data.</text>
</comment>
<accession>A0A498BZR3</accession>
<dbReference type="PROSITE" id="PS00211">
    <property type="entry name" value="ABC_TRANSPORTER_1"/>
    <property type="match status" value="2"/>
</dbReference>
<proteinExistence type="inferred from homology"/>
<keyword evidence="2" id="KW-0813">Transport</keyword>
<dbReference type="OrthoDB" id="9784450at2"/>
<dbReference type="SUPFAM" id="SSF52540">
    <property type="entry name" value="P-loop containing nucleoside triphosphate hydrolases"/>
    <property type="match status" value="2"/>
</dbReference>
<comment type="similarity">
    <text evidence="1">Belongs to the ABC transporter superfamily.</text>
</comment>
<dbReference type="PROSITE" id="PS50893">
    <property type="entry name" value="ABC_TRANSPORTER_2"/>
    <property type="match status" value="2"/>
</dbReference>
<dbReference type="InterPro" id="IPR050319">
    <property type="entry name" value="ABC_transp_ATP-bind"/>
</dbReference>
<evidence type="ECO:0000256" key="1">
    <source>
        <dbReference type="ARBA" id="ARBA00005417"/>
    </source>
</evidence>
<organism evidence="6 7">
    <name type="scientific">Alkalispirillum mobile</name>
    <dbReference type="NCBI Taxonomy" id="85925"/>
    <lineage>
        <taxon>Bacteria</taxon>
        <taxon>Pseudomonadati</taxon>
        <taxon>Pseudomonadota</taxon>
        <taxon>Gammaproteobacteria</taxon>
        <taxon>Chromatiales</taxon>
        <taxon>Ectothiorhodospiraceae</taxon>
        <taxon>Alkalispirillum</taxon>
    </lineage>
</organism>
<dbReference type="Pfam" id="PF08352">
    <property type="entry name" value="oligo_HPY"/>
    <property type="match status" value="2"/>
</dbReference>
<dbReference type="Proteomes" id="UP000275461">
    <property type="component" value="Unassembled WGS sequence"/>
</dbReference>
<dbReference type="RefSeq" id="WP_121443190.1">
    <property type="nucleotide sequence ID" value="NZ_RCDA01000007.1"/>
</dbReference>
<evidence type="ECO:0000259" key="5">
    <source>
        <dbReference type="PROSITE" id="PS50893"/>
    </source>
</evidence>
<keyword evidence="4 6" id="KW-0067">ATP-binding</keyword>
<dbReference type="InterPro" id="IPR027417">
    <property type="entry name" value="P-loop_NTPase"/>
</dbReference>
<keyword evidence="7" id="KW-1185">Reference proteome</keyword>
<dbReference type="NCBIfam" id="NF007739">
    <property type="entry name" value="PRK10419.1"/>
    <property type="match status" value="2"/>
</dbReference>
<dbReference type="GO" id="GO:0016887">
    <property type="term" value="F:ATP hydrolysis activity"/>
    <property type="evidence" value="ECO:0007669"/>
    <property type="project" value="InterPro"/>
</dbReference>
<dbReference type="PANTHER" id="PTHR43776:SF7">
    <property type="entry name" value="D,D-DIPEPTIDE TRANSPORT ATP-BINDING PROTEIN DDPF-RELATED"/>
    <property type="match status" value="1"/>
</dbReference>
<name>A0A498BZR3_9GAMM</name>